<keyword evidence="3" id="KW-1185">Reference proteome</keyword>
<accession>A0A2I1BT38</accession>
<dbReference type="GeneID" id="36535898"/>
<comment type="caution">
    <text evidence="2">The sequence shown here is derived from an EMBL/GenBank/DDBJ whole genome shotgun (WGS) entry which is preliminary data.</text>
</comment>
<gene>
    <name evidence="2" type="ORF">P174DRAFT_446409</name>
</gene>
<sequence length="173" mass="18810">MDGRLDGIELDDDDDEVDSGEVEEEGKRKPAAIILDKSPVMPLPIDTSNYPATQLSTSILRLQHADSMAICSLQPMQTNKRRIACPGSGRKTKSKLKNKRSKSKPPAKTAGSHPPPMALSAAIFIENRLLALPTPRPGVYALRVLRGPPIIIQTSNRQWSRTTPSSDCSISSP</sequence>
<feature type="region of interest" description="Disordered" evidence="1">
    <location>
        <begin position="1"/>
        <end position="33"/>
    </location>
</feature>
<dbReference type="EMBL" id="MSZS01000013">
    <property type="protein sequence ID" value="PKX88560.1"/>
    <property type="molecule type" value="Genomic_DNA"/>
</dbReference>
<feature type="compositionally biased region" description="Acidic residues" evidence="1">
    <location>
        <begin position="8"/>
        <end position="24"/>
    </location>
</feature>
<feature type="compositionally biased region" description="Basic residues" evidence="1">
    <location>
        <begin position="90"/>
        <end position="105"/>
    </location>
</feature>
<reference evidence="3" key="1">
    <citation type="journal article" date="2018" name="Proc. Natl. Acad. Sci. U.S.A.">
        <title>Linking secondary metabolites to gene clusters through genome sequencing of six diverse Aspergillus species.</title>
        <authorList>
            <person name="Kaerboelling I."/>
            <person name="Vesth T.C."/>
            <person name="Frisvad J.C."/>
            <person name="Nybo J.L."/>
            <person name="Theobald S."/>
            <person name="Kuo A."/>
            <person name="Bowyer P."/>
            <person name="Matsuda Y."/>
            <person name="Mondo S."/>
            <person name="Lyhne E.K."/>
            <person name="Kogle M.E."/>
            <person name="Clum A."/>
            <person name="Lipzen A."/>
            <person name="Salamov A."/>
            <person name="Ngan C.Y."/>
            <person name="Daum C."/>
            <person name="Chiniquy J."/>
            <person name="Barry K."/>
            <person name="LaButti K."/>
            <person name="Haridas S."/>
            <person name="Simmons B.A."/>
            <person name="Magnuson J.K."/>
            <person name="Mortensen U.H."/>
            <person name="Larsen T.O."/>
            <person name="Grigoriev I.V."/>
            <person name="Baker S.E."/>
            <person name="Andersen M.R."/>
        </authorList>
    </citation>
    <scope>NUCLEOTIDE SEQUENCE [LARGE SCALE GENOMIC DNA]</scope>
    <source>
        <strain evidence="3">IBT 16806</strain>
    </source>
</reference>
<dbReference type="AlphaFoldDB" id="A0A2I1BT38"/>
<evidence type="ECO:0000313" key="2">
    <source>
        <dbReference type="EMBL" id="PKX88560.1"/>
    </source>
</evidence>
<dbReference type="VEuPathDB" id="FungiDB:P174DRAFT_446409"/>
<organism evidence="2 3">
    <name type="scientific">Aspergillus novofumigatus (strain IBT 16806)</name>
    <dbReference type="NCBI Taxonomy" id="1392255"/>
    <lineage>
        <taxon>Eukaryota</taxon>
        <taxon>Fungi</taxon>
        <taxon>Dikarya</taxon>
        <taxon>Ascomycota</taxon>
        <taxon>Pezizomycotina</taxon>
        <taxon>Eurotiomycetes</taxon>
        <taxon>Eurotiomycetidae</taxon>
        <taxon>Eurotiales</taxon>
        <taxon>Aspergillaceae</taxon>
        <taxon>Aspergillus</taxon>
        <taxon>Aspergillus subgen. Fumigati</taxon>
    </lineage>
</organism>
<evidence type="ECO:0000256" key="1">
    <source>
        <dbReference type="SAM" id="MobiDB-lite"/>
    </source>
</evidence>
<feature type="region of interest" description="Disordered" evidence="1">
    <location>
        <begin position="80"/>
        <end position="115"/>
    </location>
</feature>
<evidence type="ECO:0000313" key="3">
    <source>
        <dbReference type="Proteomes" id="UP000234474"/>
    </source>
</evidence>
<proteinExistence type="predicted"/>
<protein>
    <submittedName>
        <fullName evidence="2">Uncharacterized protein</fullName>
    </submittedName>
</protein>
<dbReference type="Proteomes" id="UP000234474">
    <property type="component" value="Unassembled WGS sequence"/>
</dbReference>
<name>A0A2I1BT38_ASPN1</name>
<dbReference type="RefSeq" id="XP_024677155.1">
    <property type="nucleotide sequence ID" value="XM_024828572.1"/>
</dbReference>